<organism evidence="1 2">
    <name type="scientific">Trichonephila inaurata madagascariensis</name>
    <dbReference type="NCBI Taxonomy" id="2747483"/>
    <lineage>
        <taxon>Eukaryota</taxon>
        <taxon>Metazoa</taxon>
        <taxon>Ecdysozoa</taxon>
        <taxon>Arthropoda</taxon>
        <taxon>Chelicerata</taxon>
        <taxon>Arachnida</taxon>
        <taxon>Araneae</taxon>
        <taxon>Araneomorphae</taxon>
        <taxon>Entelegynae</taxon>
        <taxon>Araneoidea</taxon>
        <taxon>Nephilidae</taxon>
        <taxon>Trichonephila</taxon>
        <taxon>Trichonephila inaurata</taxon>
    </lineage>
</organism>
<reference evidence="1" key="1">
    <citation type="submission" date="2020-08" db="EMBL/GenBank/DDBJ databases">
        <title>Multicomponent nature underlies the extraordinary mechanical properties of spider dragline silk.</title>
        <authorList>
            <person name="Kono N."/>
            <person name="Nakamura H."/>
            <person name="Mori M."/>
            <person name="Yoshida Y."/>
            <person name="Ohtoshi R."/>
            <person name="Malay A.D."/>
            <person name="Moran D.A.P."/>
            <person name="Tomita M."/>
            <person name="Numata K."/>
            <person name="Arakawa K."/>
        </authorList>
    </citation>
    <scope>NUCLEOTIDE SEQUENCE</scope>
</reference>
<dbReference type="EMBL" id="BMAV01018723">
    <property type="protein sequence ID" value="GFY71283.1"/>
    <property type="molecule type" value="Genomic_DNA"/>
</dbReference>
<protein>
    <submittedName>
        <fullName evidence="1">Uncharacterized protein</fullName>
    </submittedName>
</protein>
<name>A0A8X7CJU2_9ARAC</name>
<sequence length="90" mass="10212">MLLKSPGLNINRIPANIPVLNYWSRKRRKLLEAQALNIVNHVFDSLLSSSVSDNRKENKWTTILNDSCVRQKAKSMRANSYRSGIKPASS</sequence>
<keyword evidence="2" id="KW-1185">Reference proteome</keyword>
<evidence type="ECO:0000313" key="2">
    <source>
        <dbReference type="Proteomes" id="UP000886998"/>
    </source>
</evidence>
<dbReference type="AlphaFoldDB" id="A0A8X7CJU2"/>
<accession>A0A8X7CJU2</accession>
<gene>
    <name evidence="1" type="ORF">TNIN_116811</name>
</gene>
<comment type="caution">
    <text evidence="1">The sequence shown here is derived from an EMBL/GenBank/DDBJ whole genome shotgun (WGS) entry which is preliminary data.</text>
</comment>
<evidence type="ECO:0000313" key="1">
    <source>
        <dbReference type="EMBL" id="GFY71283.1"/>
    </source>
</evidence>
<proteinExistence type="predicted"/>
<dbReference type="Proteomes" id="UP000886998">
    <property type="component" value="Unassembled WGS sequence"/>
</dbReference>